<evidence type="ECO:0000256" key="6">
    <source>
        <dbReference type="ARBA" id="ARBA00022840"/>
    </source>
</evidence>
<proteinExistence type="predicted"/>
<dbReference type="InterPro" id="IPR003594">
    <property type="entry name" value="HATPase_dom"/>
</dbReference>
<evidence type="ECO:0000259" key="8">
    <source>
        <dbReference type="PROSITE" id="PS50109"/>
    </source>
</evidence>
<evidence type="ECO:0000313" key="10">
    <source>
        <dbReference type="Proteomes" id="UP000319722"/>
    </source>
</evidence>
<dbReference type="PANTHER" id="PTHR43065">
    <property type="entry name" value="SENSOR HISTIDINE KINASE"/>
    <property type="match status" value="1"/>
</dbReference>
<keyword evidence="3" id="KW-0808">Transferase</keyword>
<evidence type="ECO:0000256" key="1">
    <source>
        <dbReference type="ARBA" id="ARBA00000085"/>
    </source>
</evidence>
<evidence type="ECO:0000256" key="3">
    <source>
        <dbReference type="ARBA" id="ARBA00022679"/>
    </source>
</evidence>
<gene>
    <name evidence="9" type="ORF">FB547_11389</name>
</gene>
<dbReference type="SUPFAM" id="SSF55874">
    <property type="entry name" value="ATPase domain of HSP90 chaperone/DNA topoisomerase II/histidine kinase"/>
    <property type="match status" value="1"/>
</dbReference>
<protein>
    <recommendedName>
        <fullName evidence="2">histidine kinase</fullName>
        <ecNumber evidence="2">2.7.13.3</ecNumber>
    </recommendedName>
</protein>
<name>A0A561BBJ3_9BURK</name>
<dbReference type="GO" id="GO:0004673">
    <property type="term" value="F:protein histidine kinase activity"/>
    <property type="evidence" value="ECO:0007669"/>
    <property type="project" value="UniProtKB-EC"/>
</dbReference>
<dbReference type="RefSeq" id="WP_145746960.1">
    <property type="nucleotide sequence ID" value="NZ_VIVL01000013.1"/>
</dbReference>
<comment type="catalytic activity">
    <reaction evidence="1">
        <text>ATP + protein L-histidine = ADP + protein N-phospho-L-histidine.</text>
        <dbReference type="EC" id="2.7.13.3"/>
    </reaction>
</comment>
<dbReference type="EC" id="2.7.13.3" evidence="2"/>
<dbReference type="InterPro" id="IPR005467">
    <property type="entry name" value="His_kinase_dom"/>
</dbReference>
<dbReference type="Proteomes" id="UP000319722">
    <property type="component" value="Unassembled WGS sequence"/>
</dbReference>
<reference evidence="9 10" key="1">
    <citation type="submission" date="2019-06" db="EMBL/GenBank/DDBJ databases">
        <title>Sorghum-associated microbial communities from plants grown in Nebraska, USA.</title>
        <authorList>
            <person name="Schachtman D."/>
        </authorList>
    </citation>
    <scope>NUCLEOTIDE SEQUENCE [LARGE SCALE GENOMIC DNA]</scope>
    <source>
        <strain evidence="9 10">T529</strain>
    </source>
</reference>
<dbReference type="PROSITE" id="PS50109">
    <property type="entry name" value="HIS_KIN"/>
    <property type="match status" value="1"/>
</dbReference>
<dbReference type="Gene3D" id="3.30.565.10">
    <property type="entry name" value="Histidine kinase-like ATPase, C-terminal domain"/>
    <property type="match status" value="1"/>
</dbReference>
<evidence type="ECO:0000256" key="5">
    <source>
        <dbReference type="ARBA" id="ARBA00022777"/>
    </source>
</evidence>
<dbReference type="EMBL" id="VIVL01000013">
    <property type="protein sequence ID" value="TWD76207.1"/>
    <property type="molecule type" value="Genomic_DNA"/>
</dbReference>
<dbReference type="Pfam" id="PF02518">
    <property type="entry name" value="HATPase_c"/>
    <property type="match status" value="1"/>
</dbReference>
<sequence>MSETATQQRPDAQALSPPDEIARLNKIVQALMDRAERSANAQGSDFNLFQTTIMLEEQVLSRTAELEAALRENEEVNRVLRKTQADLVAAARSAGMAEIATNVLHNVGNVLNSVNVSAGLILSKVRASKVEGLARAVQLMNAHADGLGTFLASDAKGKMLPGYLMQLAPLLVAEQRAVVDELVALTKSVDHIKEIIAAQQAHAGASSLVEAIRIHEVVEDALRMNAGGPARHQVVMQSDLARIPELPLDRGRVLQVLTNLVRNARQAMEAAADDSAKLTLDAEIVEDETLRIRVADTGVGIAPENLTRVFVHGFTTKKDGHGFGLHSAAIAAREMGGTLAVHSDGPGTGATFTLELPIRKPGQTP</sequence>
<comment type="caution">
    <text evidence="9">The sequence shown here is derived from an EMBL/GenBank/DDBJ whole genome shotgun (WGS) entry which is preliminary data.</text>
</comment>
<evidence type="ECO:0000256" key="7">
    <source>
        <dbReference type="ARBA" id="ARBA00023012"/>
    </source>
</evidence>
<keyword evidence="6" id="KW-0067">ATP-binding</keyword>
<dbReference type="PRINTS" id="PR00344">
    <property type="entry name" value="BCTRLSENSOR"/>
</dbReference>
<dbReference type="OrthoDB" id="149796at2"/>
<dbReference type="AlphaFoldDB" id="A0A561BBJ3"/>
<organism evidence="9 10">
    <name type="scientific">Variovorax beijingensis</name>
    <dbReference type="NCBI Taxonomy" id="2496117"/>
    <lineage>
        <taxon>Bacteria</taxon>
        <taxon>Pseudomonadati</taxon>
        <taxon>Pseudomonadota</taxon>
        <taxon>Betaproteobacteria</taxon>
        <taxon>Burkholderiales</taxon>
        <taxon>Comamonadaceae</taxon>
        <taxon>Variovorax</taxon>
    </lineage>
</organism>
<dbReference type="SMART" id="SM00387">
    <property type="entry name" value="HATPase_c"/>
    <property type="match status" value="1"/>
</dbReference>
<evidence type="ECO:0000256" key="4">
    <source>
        <dbReference type="ARBA" id="ARBA00022741"/>
    </source>
</evidence>
<accession>A0A561BBJ3</accession>
<feature type="domain" description="Histidine kinase" evidence="8">
    <location>
        <begin position="249"/>
        <end position="360"/>
    </location>
</feature>
<keyword evidence="5 9" id="KW-0418">Kinase</keyword>
<dbReference type="GO" id="GO:0000160">
    <property type="term" value="P:phosphorelay signal transduction system"/>
    <property type="evidence" value="ECO:0007669"/>
    <property type="project" value="UniProtKB-KW"/>
</dbReference>
<evidence type="ECO:0000313" key="9">
    <source>
        <dbReference type="EMBL" id="TWD76207.1"/>
    </source>
</evidence>
<dbReference type="InterPro" id="IPR036890">
    <property type="entry name" value="HATPase_C_sf"/>
</dbReference>
<keyword evidence="7" id="KW-0902">Two-component regulatory system</keyword>
<keyword evidence="4" id="KW-0547">Nucleotide-binding</keyword>
<dbReference type="GO" id="GO:0005524">
    <property type="term" value="F:ATP binding"/>
    <property type="evidence" value="ECO:0007669"/>
    <property type="project" value="UniProtKB-KW"/>
</dbReference>
<dbReference type="PANTHER" id="PTHR43065:SF46">
    <property type="entry name" value="C4-DICARBOXYLATE TRANSPORT SENSOR PROTEIN DCTB"/>
    <property type="match status" value="1"/>
</dbReference>
<evidence type="ECO:0000256" key="2">
    <source>
        <dbReference type="ARBA" id="ARBA00012438"/>
    </source>
</evidence>
<dbReference type="InterPro" id="IPR004358">
    <property type="entry name" value="Sig_transdc_His_kin-like_C"/>
</dbReference>